<keyword evidence="2" id="KW-1185">Reference proteome</keyword>
<organism evidence="1 2">
    <name type="scientific">Babesia ovis</name>
    <dbReference type="NCBI Taxonomy" id="5869"/>
    <lineage>
        <taxon>Eukaryota</taxon>
        <taxon>Sar</taxon>
        <taxon>Alveolata</taxon>
        <taxon>Apicomplexa</taxon>
        <taxon>Aconoidasida</taxon>
        <taxon>Piroplasmida</taxon>
        <taxon>Babesiidae</taxon>
        <taxon>Babesia</taxon>
    </lineage>
</organism>
<dbReference type="OrthoDB" id="365897at2759"/>
<gene>
    <name evidence="1" type="ORF">BaOVIS_019570</name>
</gene>
<sequence length="1017" mass="112028">MATVASPVCQPQAARLGFHQRRYRLVPHTIQRLRRLQGSVCKCCCCSLSGFPSDPPSTVRSTDSDLGGHFSSQVSLPDWVEIGKSDASSAPESLLRQASSLSYRNLEEFTTDSVQECVQPPKTVTSYYDALHWLCRTMAHLESLERQGFGQEHRKRQLQQLSMKRQNVTSNIDITSSVTTVSGYADLGITTASGSVDLGITNVSNYADPGITCDTRHDLVKQILTQWISFDTIFRRAYAELNQIYNRLLRMEINLNLLRTNSLLMLEDEASSQDTPTDPIADSERYCKLVSIWSSKLTALRDRNLSEFGNFVVSTVSQLRLMSVPSAICLVQDYDDEISYIHMPSDDHSSDSIYTHMTPQERDARISNASASFDFGDDEEVPEPLPYTLSVEGVPEYTLDAEDVTAECYDYECPADYVELFDDAAKLVSGYCQDRGINEETSLEYVNRVSNLSIRLVPHMLKACGSIPIFSNDYLDSSIQCIATAGKQSIQEQSTTGTTPPAVVPADITGDHPVAPSPHWTSTNAFISLLNRTNLTTTVTLRCLPSGSYAYRKLVCLSRGTLRDLFLNKRDTTQSVDVGSLLSPSTDGTDSNIQVVCPSLSGPQTVLRALLTEDLASYEIDKIINRWFPKPPTGDWLPSTGESPAEPLAGDQLPPITDIDTLHGVIWSHRLSQFEYLTRRQQQQLLTTAYYPGGNYHHLQSPSASSLDHSSSKILYDSGGFATISDFIPLRSRCDFRNHIPIKYTMRSSKYDYHHGWMQSLFGNELLATGDPTKTLEHLIGPMAPVPNAVVVPLHAGSLSLSVSYRTISEICDCVTDYVFPPLYEQHNGLDTGCINTGTDETATQGKYCYAAGVSTSKLGSVFISRHSNLCLGSQWSNSLDHCEQSQVPVVFYLVCCGPDLCATAVDSGTPDSIHHHLDLMRPVLSGLDYIMSLCVRWGIGTLTLPAALSCGSSSDSQCPTSSESYIRCLATATHLVSGLCHHPFPVAFNLLFPESLEATDVESTVSSIFSSRLGTF</sequence>
<protein>
    <submittedName>
        <fullName evidence="1">Phenylalanyl-tRNA beta subunit, putative</fullName>
    </submittedName>
</protein>
<proteinExistence type="predicted"/>
<evidence type="ECO:0000313" key="1">
    <source>
        <dbReference type="EMBL" id="GFE54553.1"/>
    </source>
</evidence>
<evidence type="ECO:0000313" key="2">
    <source>
        <dbReference type="Proteomes" id="UP001057455"/>
    </source>
</evidence>
<dbReference type="EMBL" id="BLIY01000016">
    <property type="protein sequence ID" value="GFE54553.1"/>
    <property type="molecule type" value="Genomic_DNA"/>
</dbReference>
<dbReference type="AlphaFoldDB" id="A0A9W5WV41"/>
<comment type="caution">
    <text evidence="1">The sequence shown here is derived from an EMBL/GenBank/DDBJ whole genome shotgun (WGS) entry which is preliminary data.</text>
</comment>
<reference evidence="1" key="1">
    <citation type="submission" date="2019-12" db="EMBL/GenBank/DDBJ databases">
        <title>Genome sequence of Babesia ovis.</title>
        <authorList>
            <person name="Yamagishi J."/>
            <person name="Sevinc F."/>
            <person name="Xuan X."/>
        </authorList>
    </citation>
    <scope>NUCLEOTIDE SEQUENCE</scope>
    <source>
        <strain evidence="1">Selcuk</strain>
    </source>
</reference>
<name>A0A9W5WV41_BABOV</name>
<accession>A0A9W5WV41</accession>
<dbReference type="Proteomes" id="UP001057455">
    <property type="component" value="Unassembled WGS sequence"/>
</dbReference>